<dbReference type="PANTHER" id="PTHR42659">
    <property type="entry name" value="XANTHINE DEHYDROGENASE SUBUNIT C-RELATED"/>
    <property type="match status" value="1"/>
</dbReference>
<keyword evidence="2" id="KW-0274">FAD</keyword>
<dbReference type="InterPro" id="IPR051312">
    <property type="entry name" value="Diverse_Substr_Oxidored"/>
</dbReference>
<keyword evidence="3" id="KW-0560">Oxidoreductase</keyword>
<dbReference type="InterPro" id="IPR016166">
    <property type="entry name" value="FAD-bd_PCMH"/>
</dbReference>
<protein>
    <submittedName>
        <fullName evidence="5">Xanthine dehydrogenase family protein subunit M</fullName>
    </submittedName>
</protein>
<evidence type="ECO:0000256" key="2">
    <source>
        <dbReference type="ARBA" id="ARBA00022827"/>
    </source>
</evidence>
<sequence>MVTVDFDYKKASTVEEALEALASREGKLLAGGYSLIPSMKLRLSQPEFLIDISSISSLKGIQEENGYIVIRAGTTHAEIHDNALIQENLSFFHKAASVIGDVQVRNRGTIGGSLAHADPAADWPALVLAADAVIDVVSRNGSRSINATDFFTGLFSTALEENELITAIRIPVPAEGTRTVYMKYEHPASRFAIVGCAIMRFPDGKTNIAFTGAAEYAFRDTAAEQALAGKALDGAAIEAAVNAALQGQDVSFMGDYYASAEYRQHLAKVYLKRALEAVV</sequence>
<evidence type="ECO:0000256" key="1">
    <source>
        <dbReference type="ARBA" id="ARBA00022630"/>
    </source>
</evidence>
<dbReference type="InterPro" id="IPR036318">
    <property type="entry name" value="FAD-bd_PCMH-like_sf"/>
</dbReference>
<dbReference type="InterPro" id="IPR036683">
    <property type="entry name" value="CO_DH_flav_C_dom_sf"/>
</dbReference>
<dbReference type="Gene3D" id="3.30.43.10">
    <property type="entry name" value="Uridine Diphospho-n-acetylenolpyruvylglucosamine Reductase, domain 2"/>
    <property type="match status" value="1"/>
</dbReference>
<organism evidence="5 6">
    <name type="scientific">Nibrella saemangeumensis</name>
    <dbReference type="NCBI Taxonomy" id="1084526"/>
    <lineage>
        <taxon>Bacteria</taxon>
        <taxon>Pseudomonadati</taxon>
        <taxon>Bacteroidota</taxon>
        <taxon>Cytophagia</taxon>
        <taxon>Cytophagales</taxon>
        <taxon>Spirosomataceae</taxon>
        <taxon>Nibrella</taxon>
    </lineage>
</organism>
<evidence type="ECO:0000313" key="6">
    <source>
        <dbReference type="Proteomes" id="UP001501175"/>
    </source>
</evidence>
<dbReference type="InterPro" id="IPR005107">
    <property type="entry name" value="CO_DH_flav_C"/>
</dbReference>
<dbReference type="RefSeq" id="WP_345243385.1">
    <property type="nucleotide sequence ID" value="NZ_BAABHD010000024.1"/>
</dbReference>
<dbReference type="EMBL" id="BAABHD010000024">
    <property type="protein sequence ID" value="GAA4454831.1"/>
    <property type="molecule type" value="Genomic_DNA"/>
</dbReference>
<dbReference type="InterPro" id="IPR016169">
    <property type="entry name" value="FAD-bd_PCMH_sub2"/>
</dbReference>
<dbReference type="InterPro" id="IPR002346">
    <property type="entry name" value="Mopterin_DH_FAD-bd"/>
</dbReference>
<reference evidence="6" key="1">
    <citation type="journal article" date="2019" name="Int. J. Syst. Evol. Microbiol.">
        <title>The Global Catalogue of Microorganisms (GCM) 10K type strain sequencing project: providing services to taxonomists for standard genome sequencing and annotation.</title>
        <authorList>
            <consortium name="The Broad Institute Genomics Platform"/>
            <consortium name="The Broad Institute Genome Sequencing Center for Infectious Disease"/>
            <person name="Wu L."/>
            <person name="Ma J."/>
        </authorList>
    </citation>
    <scope>NUCLEOTIDE SEQUENCE [LARGE SCALE GENOMIC DNA]</scope>
    <source>
        <strain evidence="6">JCM 17927</strain>
    </source>
</reference>
<feature type="domain" description="FAD-binding PCMH-type" evidence="4">
    <location>
        <begin position="1"/>
        <end position="175"/>
    </location>
</feature>
<dbReference type="SMART" id="SM01092">
    <property type="entry name" value="CO_deh_flav_C"/>
    <property type="match status" value="1"/>
</dbReference>
<dbReference type="PROSITE" id="PS51387">
    <property type="entry name" value="FAD_PCMH"/>
    <property type="match status" value="1"/>
</dbReference>
<dbReference type="Pfam" id="PF03450">
    <property type="entry name" value="CO_deh_flav_C"/>
    <property type="match status" value="1"/>
</dbReference>
<dbReference type="PANTHER" id="PTHR42659:SF2">
    <property type="entry name" value="XANTHINE DEHYDROGENASE SUBUNIT C-RELATED"/>
    <property type="match status" value="1"/>
</dbReference>
<dbReference type="SUPFAM" id="SSF55447">
    <property type="entry name" value="CO dehydrogenase flavoprotein C-terminal domain-like"/>
    <property type="match status" value="1"/>
</dbReference>
<name>A0ABP8MTP3_9BACT</name>
<accession>A0ABP8MTP3</accession>
<dbReference type="InterPro" id="IPR016167">
    <property type="entry name" value="FAD-bd_PCMH_sub1"/>
</dbReference>
<evidence type="ECO:0000313" key="5">
    <source>
        <dbReference type="EMBL" id="GAA4454831.1"/>
    </source>
</evidence>
<dbReference type="Gene3D" id="3.30.390.50">
    <property type="entry name" value="CO dehydrogenase flavoprotein, C-terminal domain"/>
    <property type="match status" value="1"/>
</dbReference>
<comment type="caution">
    <text evidence="5">The sequence shown here is derived from an EMBL/GenBank/DDBJ whole genome shotgun (WGS) entry which is preliminary data.</text>
</comment>
<keyword evidence="1" id="KW-0285">Flavoprotein</keyword>
<evidence type="ECO:0000256" key="3">
    <source>
        <dbReference type="ARBA" id="ARBA00023002"/>
    </source>
</evidence>
<gene>
    <name evidence="5" type="ORF">GCM10023189_21840</name>
</gene>
<dbReference type="Pfam" id="PF00941">
    <property type="entry name" value="FAD_binding_5"/>
    <property type="match status" value="1"/>
</dbReference>
<dbReference type="Gene3D" id="3.30.465.10">
    <property type="match status" value="1"/>
</dbReference>
<evidence type="ECO:0000259" key="4">
    <source>
        <dbReference type="PROSITE" id="PS51387"/>
    </source>
</evidence>
<keyword evidence="6" id="KW-1185">Reference proteome</keyword>
<dbReference type="Proteomes" id="UP001501175">
    <property type="component" value="Unassembled WGS sequence"/>
</dbReference>
<proteinExistence type="predicted"/>
<dbReference type="SUPFAM" id="SSF56176">
    <property type="entry name" value="FAD-binding/transporter-associated domain-like"/>
    <property type="match status" value="1"/>
</dbReference>